<evidence type="ECO:0000313" key="1">
    <source>
        <dbReference type="EMBL" id="WXB06332.1"/>
    </source>
</evidence>
<dbReference type="RefSeq" id="WP_394835978.1">
    <property type="nucleotide sequence ID" value="NZ_CP089929.1"/>
</dbReference>
<evidence type="ECO:0000313" key="2">
    <source>
        <dbReference type="Proteomes" id="UP001374803"/>
    </source>
</evidence>
<keyword evidence="2" id="KW-1185">Reference proteome</keyword>
<gene>
    <name evidence="1" type="ORF">LVJ94_03610</name>
</gene>
<sequence>MTDVVKVAEELVSAVDGIDWDGSEVHRCRVQLHEAAKSASMAELTRARDVLVERLVRSRVDDADGVAYAAIAAGALVENGAPPRPLGEVLLAKMPAVLQAARRYADVCLADLPPDGKATTNEKVTEVDGRPIELALFRSHLKEDRGGASALSTLEIWTLPTVAALTRDRELLVRAASDDDFRRAARALASSDARWLDVLLGAVLDATWLVVCPMEKRAFHMRVDGLVSNFDLHALVSDVLIEQGIRGERNPPDVIAFIRGDSPTRSTDSVSGSFQFYTYEAGEYDWSQKGHPAWHWVWGEGRPETVPFFRGMRTLVVGPQTMSRSWSMPRTFGALKCNVSVVRELSPDEVRDTLEALRSAANAHT</sequence>
<accession>A0ABZ2L6D9</accession>
<evidence type="ECO:0008006" key="3">
    <source>
        <dbReference type="Google" id="ProtNLM"/>
    </source>
</evidence>
<dbReference type="Proteomes" id="UP001374803">
    <property type="component" value="Chromosome"/>
</dbReference>
<proteinExistence type="predicted"/>
<protein>
    <recommendedName>
        <fullName evidence="3">DUF222 domain-containing protein</fullName>
    </recommendedName>
</protein>
<dbReference type="EMBL" id="CP089983">
    <property type="protein sequence ID" value="WXB06332.1"/>
    <property type="molecule type" value="Genomic_DNA"/>
</dbReference>
<name>A0ABZ2L6D9_9BACT</name>
<reference evidence="1" key="1">
    <citation type="submission" date="2021-12" db="EMBL/GenBank/DDBJ databases">
        <title>Discovery of the Pendulisporaceae a myxobacterial family with distinct sporulation behavior and unique specialized metabolism.</title>
        <authorList>
            <person name="Garcia R."/>
            <person name="Popoff A."/>
            <person name="Bader C.D."/>
            <person name="Loehr J."/>
            <person name="Walesch S."/>
            <person name="Walt C."/>
            <person name="Boldt J."/>
            <person name="Bunk B."/>
            <person name="Haeckl F.J.F.P.J."/>
            <person name="Gunesch A.P."/>
            <person name="Birkelbach J."/>
            <person name="Nuebel U."/>
            <person name="Pietschmann T."/>
            <person name="Bach T."/>
            <person name="Mueller R."/>
        </authorList>
    </citation>
    <scope>NUCLEOTIDE SEQUENCE</scope>
    <source>
        <strain evidence="1">MSr11367</strain>
    </source>
</reference>
<organism evidence="1 2">
    <name type="scientific">Pendulispora rubella</name>
    <dbReference type="NCBI Taxonomy" id="2741070"/>
    <lineage>
        <taxon>Bacteria</taxon>
        <taxon>Pseudomonadati</taxon>
        <taxon>Myxococcota</taxon>
        <taxon>Myxococcia</taxon>
        <taxon>Myxococcales</taxon>
        <taxon>Sorangiineae</taxon>
        <taxon>Pendulisporaceae</taxon>
        <taxon>Pendulispora</taxon>
    </lineage>
</organism>